<name>I7MDS4_TETTS</name>
<sequence>MKQQLTLQKYKKSINSPTSKRLFSTPKAHLGLLSSDSASSKDNSQFSKEWYPFAQQDRSY</sequence>
<protein>
    <submittedName>
        <fullName evidence="2">Uncharacterized protein</fullName>
    </submittedName>
</protein>
<feature type="region of interest" description="Disordered" evidence="1">
    <location>
        <begin position="1"/>
        <end position="22"/>
    </location>
</feature>
<gene>
    <name evidence="2" type="ORF">TTHERM_00143650</name>
</gene>
<dbReference type="Proteomes" id="UP000009168">
    <property type="component" value="Unassembled WGS sequence"/>
</dbReference>
<organism evidence="2 3">
    <name type="scientific">Tetrahymena thermophila (strain SB210)</name>
    <dbReference type="NCBI Taxonomy" id="312017"/>
    <lineage>
        <taxon>Eukaryota</taxon>
        <taxon>Sar</taxon>
        <taxon>Alveolata</taxon>
        <taxon>Ciliophora</taxon>
        <taxon>Intramacronucleata</taxon>
        <taxon>Oligohymenophorea</taxon>
        <taxon>Hymenostomatida</taxon>
        <taxon>Tetrahymenina</taxon>
        <taxon>Tetrahymenidae</taxon>
        <taxon>Tetrahymena</taxon>
    </lineage>
</organism>
<dbReference type="GeneID" id="7827529"/>
<reference evidence="3" key="1">
    <citation type="journal article" date="2006" name="PLoS Biol.">
        <title>Macronuclear genome sequence of the ciliate Tetrahymena thermophila, a model eukaryote.</title>
        <authorList>
            <person name="Eisen J.A."/>
            <person name="Coyne R.S."/>
            <person name="Wu M."/>
            <person name="Wu D."/>
            <person name="Thiagarajan M."/>
            <person name="Wortman J.R."/>
            <person name="Badger J.H."/>
            <person name="Ren Q."/>
            <person name="Amedeo P."/>
            <person name="Jones K.M."/>
            <person name="Tallon L.J."/>
            <person name="Delcher A.L."/>
            <person name="Salzberg S.L."/>
            <person name="Silva J.C."/>
            <person name="Haas B.J."/>
            <person name="Majoros W.H."/>
            <person name="Farzad M."/>
            <person name="Carlton J.M."/>
            <person name="Smith R.K. Jr."/>
            <person name="Garg J."/>
            <person name="Pearlman R.E."/>
            <person name="Karrer K.M."/>
            <person name="Sun L."/>
            <person name="Manning G."/>
            <person name="Elde N.C."/>
            <person name="Turkewitz A.P."/>
            <person name="Asai D.J."/>
            <person name="Wilkes D.E."/>
            <person name="Wang Y."/>
            <person name="Cai H."/>
            <person name="Collins K."/>
            <person name="Stewart B.A."/>
            <person name="Lee S.R."/>
            <person name="Wilamowska K."/>
            <person name="Weinberg Z."/>
            <person name="Ruzzo W.L."/>
            <person name="Wloga D."/>
            <person name="Gaertig J."/>
            <person name="Frankel J."/>
            <person name="Tsao C.-C."/>
            <person name="Gorovsky M.A."/>
            <person name="Keeling P.J."/>
            <person name="Waller R.F."/>
            <person name="Patron N.J."/>
            <person name="Cherry J.M."/>
            <person name="Stover N.A."/>
            <person name="Krieger C.J."/>
            <person name="del Toro C."/>
            <person name="Ryder H.F."/>
            <person name="Williamson S.C."/>
            <person name="Barbeau R.A."/>
            <person name="Hamilton E.P."/>
            <person name="Orias E."/>
        </authorList>
    </citation>
    <scope>NUCLEOTIDE SEQUENCE [LARGE SCALE GENOMIC DNA]</scope>
    <source>
        <strain evidence="3">SB210</strain>
    </source>
</reference>
<proteinExistence type="predicted"/>
<dbReference type="EMBL" id="GG662793">
    <property type="protein sequence ID" value="EAR90859.1"/>
    <property type="molecule type" value="Genomic_DNA"/>
</dbReference>
<dbReference type="HOGENOM" id="CLU_2946809_0_0_1"/>
<evidence type="ECO:0000313" key="2">
    <source>
        <dbReference type="EMBL" id="EAR90859.1"/>
    </source>
</evidence>
<accession>I7MDS4</accession>
<dbReference type="AlphaFoldDB" id="I7MDS4"/>
<dbReference type="RefSeq" id="XP_001011104.1">
    <property type="nucleotide sequence ID" value="XM_001011104.1"/>
</dbReference>
<dbReference type="KEGG" id="tet:TTHERM_00143650"/>
<evidence type="ECO:0000256" key="1">
    <source>
        <dbReference type="SAM" id="MobiDB-lite"/>
    </source>
</evidence>
<keyword evidence="3" id="KW-1185">Reference proteome</keyword>
<evidence type="ECO:0000313" key="3">
    <source>
        <dbReference type="Proteomes" id="UP000009168"/>
    </source>
</evidence>
<dbReference type="InParanoid" id="I7MDS4"/>